<dbReference type="InterPro" id="IPR037402">
    <property type="entry name" value="YidZ_PBP2"/>
</dbReference>
<dbReference type="SUPFAM" id="SSF46785">
    <property type="entry name" value="Winged helix' DNA-binding domain"/>
    <property type="match status" value="1"/>
</dbReference>
<keyword evidence="7" id="KW-1185">Reference proteome</keyword>
<dbReference type="PROSITE" id="PS50931">
    <property type="entry name" value="HTH_LYSR"/>
    <property type="match status" value="1"/>
</dbReference>
<evidence type="ECO:0000256" key="2">
    <source>
        <dbReference type="ARBA" id="ARBA00023015"/>
    </source>
</evidence>
<dbReference type="InterPro" id="IPR036388">
    <property type="entry name" value="WH-like_DNA-bd_sf"/>
</dbReference>
<name>A0ABT0YUB2_9BURK</name>
<dbReference type="Gene3D" id="1.10.10.10">
    <property type="entry name" value="Winged helix-like DNA-binding domain superfamily/Winged helix DNA-binding domain"/>
    <property type="match status" value="1"/>
</dbReference>
<dbReference type="Gene3D" id="3.40.190.10">
    <property type="entry name" value="Periplasmic binding protein-like II"/>
    <property type="match status" value="2"/>
</dbReference>
<evidence type="ECO:0000259" key="5">
    <source>
        <dbReference type="PROSITE" id="PS50931"/>
    </source>
</evidence>
<organism evidence="6 7">
    <name type="scientific">Caldimonas mangrovi</name>
    <dbReference type="NCBI Taxonomy" id="2944811"/>
    <lineage>
        <taxon>Bacteria</taxon>
        <taxon>Pseudomonadati</taxon>
        <taxon>Pseudomonadota</taxon>
        <taxon>Betaproteobacteria</taxon>
        <taxon>Burkholderiales</taxon>
        <taxon>Sphaerotilaceae</taxon>
        <taxon>Caldimonas</taxon>
    </lineage>
</organism>
<reference evidence="6" key="1">
    <citation type="submission" date="2022-05" db="EMBL/GenBank/DDBJ databases">
        <title>Schlegelella sp. nov., isolated from mangrove soil.</title>
        <authorList>
            <person name="Liu Y."/>
            <person name="Ge X."/>
            <person name="Liu W."/>
        </authorList>
    </citation>
    <scope>NUCLEOTIDE SEQUENCE</scope>
    <source>
        <strain evidence="6">S2-27</strain>
    </source>
</reference>
<dbReference type="RefSeq" id="WP_251780808.1">
    <property type="nucleotide sequence ID" value="NZ_JAMKFE010000018.1"/>
</dbReference>
<comment type="similarity">
    <text evidence="1">Belongs to the LysR transcriptional regulatory family.</text>
</comment>
<evidence type="ECO:0000313" key="7">
    <source>
        <dbReference type="Proteomes" id="UP001165541"/>
    </source>
</evidence>
<proteinExistence type="inferred from homology"/>
<dbReference type="EMBL" id="JAMKFE010000018">
    <property type="protein sequence ID" value="MCM5682331.1"/>
    <property type="molecule type" value="Genomic_DNA"/>
</dbReference>
<feature type="domain" description="HTH lysR-type" evidence="5">
    <location>
        <begin position="7"/>
        <end position="64"/>
    </location>
</feature>
<dbReference type="CDD" id="cd08417">
    <property type="entry name" value="PBP2_Nitroaromatics_like"/>
    <property type="match status" value="1"/>
</dbReference>
<dbReference type="Proteomes" id="UP001165541">
    <property type="component" value="Unassembled WGS sequence"/>
</dbReference>
<evidence type="ECO:0000256" key="1">
    <source>
        <dbReference type="ARBA" id="ARBA00009437"/>
    </source>
</evidence>
<dbReference type="PRINTS" id="PR00039">
    <property type="entry name" value="HTHLYSR"/>
</dbReference>
<keyword evidence="2" id="KW-0805">Transcription regulation</keyword>
<dbReference type="PANTHER" id="PTHR30118:SF15">
    <property type="entry name" value="TRANSCRIPTIONAL REGULATORY PROTEIN"/>
    <property type="match status" value="1"/>
</dbReference>
<evidence type="ECO:0000313" key="6">
    <source>
        <dbReference type="EMBL" id="MCM5682331.1"/>
    </source>
</evidence>
<keyword evidence="3" id="KW-0238">DNA-binding</keyword>
<dbReference type="Pfam" id="PF03466">
    <property type="entry name" value="LysR_substrate"/>
    <property type="match status" value="1"/>
</dbReference>
<dbReference type="InterPro" id="IPR000847">
    <property type="entry name" value="LysR_HTH_N"/>
</dbReference>
<dbReference type="PANTHER" id="PTHR30118">
    <property type="entry name" value="HTH-TYPE TRANSCRIPTIONAL REGULATOR LEUO-RELATED"/>
    <property type="match status" value="1"/>
</dbReference>
<evidence type="ECO:0000256" key="3">
    <source>
        <dbReference type="ARBA" id="ARBA00023125"/>
    </source>
</evidence>
<evidence type="ECO:0000256" key="4">
    <source>
        <dbReference type="ARBA" id="ARBA00023163"/>
    </source>
</evidence>
<comment type="caution">
    <text evidence="6">The sequence shown here is derived from an EMBL/GenBank/DDBJ whole genome shotgun (WGS) entry which is preliminary data.</text>
</comment>
<sequence>MADIRTLDVPLLRAFDALMRERSVSRAATRLHLSQPAASALLARLREAFGDPLFLRAAGGVVPTPRAEALAEPVRRVLAELHALLEPMDVFDPASSERTFHLAANDYVTATLLGPLATRLAAQAPRVRLALVLPDLDQLAPRLAAGELDAAVLRRGGAARGLRRELLCDEDFVLVIGRAHPLARKRRLTARDIAGMPHVFVSPRDTSFSGAADTALQELGVERFVQLSVAQFGAAVDVIERSGFAAVLPRRVAHAHAHRVVARALPFEMPGFSMEWITHPRSAQDAGLRWLHQQVTEVAELLRAPVPR</sequence>
<dbReference type="InterPro" id="IPR050389">
    <property type="entry name" value="LysR-type_TF"/>
</dbReference>
<accession>A0ABT0YUB2</accession>
<dbReference type="InterPro" id="IPR005119">
    <property type="entry name" value="LysR_subst-bd"/>
</dbReference>
<dbReference type="SUPFAM" id="SSF53850">
    <property type="entry name" value="Periplasmic binding protein-like II"/>
    <property type="match status" value="1"/>
</dbReference>
<keyword evidence="4" id="KW-0804">Transcription</keyword>
<dbReference type="Pfam" id="PF00126">
    <property type="entry name" value="HTH_1"/>
    <property type="match status" value="1"/>
</dbReference>
<gene>
    <name evidence="6" type="ORF">M8A51_22615</name>
</gene>
<dbReference type="InterPro" id="IPR036390">
    <property type="entry name" value="WH_DNA-bd_sf"/>
</dbReference>
<protein>
    <submittedName>
        <fullName evidence="6">LysR family transcriptional regulator</fullName>
    </submittedName>
</protein>